<protein>
    <recommendedName>
        <fullName evidence="2">Rhodanese domain-containing protein</fullName>
    </recommendedName>
</protein>
<dbReference type="EMBL" id="PUIA01000051">
    <property type="protein sequence ID" value="PQO27939.1"/>
    <property type="molecule type" value="Genomic_DNA"/>
</dbReference>
<feature type="chain" id="PRO_5015530036" description="Rhodanese domain-containing protein" evidence="1">
    <location>
        <begin position="25"/>
        <end position="143"/>
    </location>
</feature>
<dbReference type="InterPro" id="IPR001763">
    <property type="entry name" value="Rhodanese-like_dom"/>
</dbReference>
<dbReference type="InterPro" id="IPR036873">
    <property type="entry name" value="Rhodanese-like_dom_sf"/>
</dbReference>
<sequence>MIRRLMLIVLCALGTLSWTTFSYAVDLEEVKKEVADGKAVLLDVREEVEWKKAHLSKAEFVPLSSIATDKHARRAIEKYTKDPDLKIYTYCRSGRRSVLAADMFKRVDAKVIAITESYQDLIDAGFKETKDTDPKLDPPLSMN</sequence>
<dbReference type="Gene3D" id="3.40.250.10">
    <property type="entry name" value="Rhodanese-like domain"/>
    <property type="match status" value="1"/>
</dbReference>
<feature type="domain" description="Rhodanese" evidence="2">
    <location>
        <begin position="35"/>
        <end position="130"/>
    </location>
</feature>
<dbReference type="OrthoDB" id="9800872at2"/>
<evidence type="ECO:0000313" key="3">
    <source>
        <dbReference type="EMBL" id="PQO27939.1"/>
    </source>
</evidence>
<proteinExistence type="predicted"/>
<keyword evidence="1" id="KW-0732">Signal</keyword>
<evidence type="ECO:0000313" key="4">
    <source>
        <dbReference type="Proteomes" id="UP000240009"/>
    </source>
</evidence>
<dbReference type="PROSITE" id="PS50206">
    <property type="entry name" value="RHODANESE_3"/>
    <property type="match status" value="1"/>
</dbReference>
<dbReference type="Proteomes" id="UP000240009">
    <property type="component" value="Unassembled WGS sequence"/>
</dbReference>
<feature type="signal peptide" evidence="1">
    <location>
        <begin position="1"/>
        <end position="24"/>
    </location>
</feature>
<organism evidence="3 4">
    <name type="scientific">Blastopirellula marina</name>
    <dbReference type="NCBI Taxonomy" id="124"/>
    <lineage>
        <taxon>Bacteria</taxon>
        <taxon>Pseudomonadati</taxon>
        <taxon>Planctomycetota</taxon>
        <taxon>Planctomycetia</taxon>
        <taxon>Pirellulales</taxon>
        <taxon>Pirellulaceae</taxon>
        <taxon>Blastopirellula</taxon>
    </lineage>
</organism>
<evidence type="ECO:0000256" key="1">
    <source>
        <dbReference type="SAM" id="SignalP"/>
    </source>
</evidence>
<dbReference type="SUPFAM" id="SSF52821">
    <property type="entry name" value="Rhodanese/Cell cycle control phosphatase"/>
    <property type="match status" value="1"/>
</dbReference>
<dbReference type="SMART" id="SM00450">
    <property type="entry name" value="RHOD"/>
    <property type="match status" value="1"/>
</dbReference>
<dbReference type="CDD" id="cd00158">
    <property type="entry name" value="RHOD"/>
    <property type="match status" value="1"/>
</dbReference>
<dbReference type="AlphaFoldDB" id="A0A2S8F6Z7"/>
<reference evidence="3 4" key="1">
    <citation type="submission" date="2018-02" db="EMBL/GenBank/DDBJ databases">
        <title>Comparative genomes isolates from brazilian mangrove.</title>
        <authorList>
            <person name="Araujo J.E."/>
            <person name="Taketani R.G."/>
            <person name="Silva M.C.P."/>
            <person name="Loureco M.V."/>
            <person name="Andreote F.D."/>
        </authorList>
    </citation>
    <scope>NUCLEOTIDE SEQUENCE [LARGE SCALE GENOMIC DNA]</scope>
    <source>
        <strain evidence="3 4">HEX-2 MGV</strain>
    </source>
</reference>
<name>A0A2S8F6Z7_9BACT</name>
<dbReference type="Pfam" id="PF00581">
    <property type="entry name" value="Rhodanese"/>
    <property type="match status" value="1"/>
</dbReference>
<accession>A0A2S8F6Z7</accession>
<comment type="caution">
    <text evidence="3">The sequence shown here is derived from an EMBL/GenBank/DDBJ whole genome shotgun (WGS) entry which is preliminary data.</text>
</comment>
<gene>
    <name evidence="3" type="ORF">C5Y96_16280</name>
</gene>
<evidence type="ECO:0000259" key="2">
    <source>
        <dbReference type="PROSITE" id="PS50206"/>
    </source>
</evidence>